<keyword evidence="4" id="KW-1185">Reference proteome</keyword>
<proteinExistence type="predicted"/>
<dbReference type="EMBL" id="WSRP01000009">
    <property type="protein sequence ID" value="MVX56379.1"/>
    <property type="molecule type" value="Genomic_DNA"/>
</dbReference>
<reference evidence="3 4" key="1">
    <citation type="submission" date="2019-12" db="EMBL/GenBank/DDBJ databases">
        <title>Microbes associate with the intestines of laboratory mice.</title>
        <authorList>
            <person name="Navarre W."/>
            <person name="Wong E."/>
        </authorList>
    </citation>
    <scope>NUCLEOTIDE SEQUENCE [LARGE SCALE GENOMIC DNA]</scope>
    <source>
        <strain evidence="3 4">NM82_D38</strain>
    </source>
</reference>
<feature type="compositionally biased region" description="Polar residues" evidence="1">
    <location>
        <begin position="130"/>
        <end position="141"/>
    </location>
</feature>
<dbReference type="AlphaFoldDB" id="A0A6L6YI15"/>
<dbReference type="InterPro" id="IPR053827">
    <property type="entry name" value="Gp10_C"/>
</dbReference>
<dbReference type="Proteomes" id="UP000472580">
    <property type="component" value="Unassembled WGS sequence"/>
</dbReference>
<dbReference type="RefSeq" id="WP_160334813.1">
    <property type="nucleotide sequence ID" value="NZ_WSRP01000009.1"/>
</dbReference>
<dbReference type="SUPFAM" id="SSF88874">
    <property type="entry name" value="Receptor-binding domain of short tail fibre protein gp12"/>
    <property type="match status" value="1"/>
</dbReference>
<dbReference type="Pfam" id="PF21939">
    <property type="entry name" value="Gp10_C"/>
    <property type="match status" value="1"/>
</dbReference>
<gene>
    <name evidence="3" type="ORF">E5987_04045</name>
</gene>
<evidence type="ECO:0000259" key="2">
    <source>
        <dbReference type="Pfam" id="PF21939"/>
    </source>
</evidence>
<organism evidence="3 4">
    <name type="scientific">Parasutterella muris</name>
    <dbReference type="NCBI Taxonomy" id="2565572"/>
    <lineage>
        <taxon>Bacteria</taxon>
        <taxon>Pseudomonadati</taxon>
        <taxon>Pseudomonadota</taxon>
        <taxon>Betaproteobacteria</taxon>
        <taxon>Burkholderiales</taxon>
        <taxon>Sutterellaceae</taxon>
        <taxon>Parasutterella</taxon>
    </lineage>
</organism>
<sequence length="158" mass="17253">MTEQKDLKELIREVLLAVHPVGSLFFTSDDRNPDVILFGGGYSKWKRIEGRFIYGASENRPIGQTGGEESHTLTLQEMPTHNHKGIYWSYENEGGWQVDLNVGTIGYGLSWQGLGGSTTGGGGAGDPNKDLQTASTGGSQAHNNLPPFAVYAIWERIE</sequence>
<name>A0A6L6YI15_9BURK</name>
<evidence type="ECO:0000313" key="4">
    <source>
        <dbReference type="Proteomes" id="UP000472580"/>
    </source>
</evidence>
<accession>A0A6L6YI15</accession>
<dbReference type="OrthoDB" id="8613813at2"/>
<evidence type="ECO:0000313" key="3">
    <source>
        <dbReference type="EMBL" id="MVX56379.1"/>
    </source>
</evidence>
<comment type="caution">
    <text evidence="3">The sequence shown here is derived from an EMBL/GenBank/DDBJ whole genome shotgun (WGS) entry which is preliminary data.</text>
</comment>
<feature type="region of interest" description="Disordered" evidence="1">
    <location>
        <begin position="118"/>
        <end position="141"/>
    </location>
</feature>
<protein>
    <recommendedName>
        <fullName evidence="2">Baseplate structural protein Gp10 C-terminal domain-containing protein</fullName>
    </recommendedName>
</protein>
<feature type="domain" description="Baseplate structural protein Gp10 C-terminal" evidence="2">
    <location>
        <begin position="17"/>
        <end position="157"/>
    </location>
</feature>
<evidence type="ECO:0000256" key="1">
    <source>
        <dbReference type="SAM" id="MobiDB-lite"/>
    </source>
</evidence>